<name>A0ABS3SXG1_9FLAO</name>
<dbReference type="InterPro" id="IPR013211">
    <property type="entry name" value="LVIVD"/>
</dbReference>
<proteinExistence type="predicted"/>
<dbReference type="RefSeq" id="WP_208234687.1">
    <property type="nucleotide sequence ID" value="NZ_JAGEVG010000018.1"/>
</dbReference>
<comment type="caution">
    <text evidence="1">The sequence shown here is derived from an EMBL/GenBank/DDBJ whole genome shotgun (WGS) entry which is preliminary data.</text>
</comment>
<evidence type="ECO:0000313" key="1">
    <source>
        <dbReference type="EMBL" id="MBO3099578.1"/>
    </source>
</evidence>
<dbReference type="Pfam" id="PF08309">
    <property type="entry name" value="LVIVD"/>
    <property type="match status" value="3"/>
</dbReference>
<accession>A0ABS3SXG1</accession>
<protein>
    <recommendedName>
        <fullName evidence="3">LVIVD repeat-containing protein</fullName>
    </recommendedName>
</protein>
<sequence>MKQIIFIFAFVCLWSCQDDDNGYEIINVAIPEMMSKTEFRNSVEIQSAKPIVEAGKIYAYDDYIFISDKDVGVHVIDNSKPKAPKTISYLKIPGNEDMSIKNNYLYADSATDLLVFDISDILNITFIERLEDVFSAYDYQIPNEAEYADFNNFDFENQIVVGWKIVQERREIIRNSELVFNDAALSNSSSAESSSVGVGGSLARFQIVQDYLYTVGSHEMSIFNISQLSAPVLETVQPSGWNIETMFYADDYLYLGGTNGMYIFSMENPASPSYVSQFTHWEGCDPVVVDGNYAYLTLRGGNACGQLESVLEVIDISDKANPTLAARHTLDNPYGLGFKNNSLFVCDGTSGLKVFDKTNPLELQQIQAFPNVHAKDVIPLNNSLLMIGDGVMYQYQYDDNGLQLLSTYSLN</sequence>
<evidence type="ECO:0008006" key="3">
    <source>
        <dbReference type="Google" id="ProtNLM"/>
    </source>
</evidence>
<evidence type="ECO:0000313" key="2">
    <source>
        <dbReference type="Proteomes" id="UP000681315"/>
    </source>
</evidence>
<dbReference type="SUPFAM" id="SSF63825">
    <property type="entry name" value="YWTD domain"/>
    <property type="match status" value="1"/>
</dbReference>
<dbReference type="Proteomes" id="UP000681315">
    <property type="component" value="Unassembled WGS sequence"/>
</dbReference>
<dbReference type="EMBL" id="JAGEVG010000018">
    <property type="protein sequence ID" value="MBO3099578.1"/>
    <property type="molecule type" value="Genomic_DNA"/>
</dbReference>
<gene>
    <name evidence="1" type="ORF">J4051_14955</name>
</gene>
<keyword evidence="2" id="KW-1185">Reference proteome</keyword>
<reference evidence="1 2" key="1">
    <citation type="submission" date="2021-03" db="EMBL/GenBank/DDBJ databases">
        <title>Gelidibacter sp. nov., isolated from costal sediment.</title>
        <authorList>
            <person name="Lun K.-Y."/>
        </authorList>
    </citation>
    <scope>NUCLEOTIDE SEQUENCE [LARGE SCALE GENOMIC DNA]</scope>
    <source>
        <strain evidence="1 2">DF109</strain>
    </source>
</reference>
<organism evidence="1 2">
    <name type="scientific">Gelidibacter pelagius</name>
    <dbReference type="NCBI Taxonomy" id="2819985"/>
    <lineage>
        <taxon>Bacteria</taxon>
        <taxon>Pseudomonadati</taxon>
        <taxon>Bacteroidota</taxon>
        <taxon>Flavobacteriia</taxon>
        <taxon>Flavobacteriales</taxon>
        <taxon>Flavobacteriaceae</taxon>
        <taxon>Gelidibacter</taxon>
    </lineage>
</organism>